<dbReference type="SUPFAM" id="SSF55729">
    <property type="entry name" value="Acyl-CoA N-acyltransferases (Nat)"/>
    <property type="match status" value="1"/>
</dbReference>
<dbReference type="InterPro" id="IPR016181">
    <property type="entry name" value="Acyl_CoA_acyltransferase"/>
</dbReference>
<dbReference type="Proteomes" id="UP000717364">
    <property type="component" value="Unassembled WGS sequence"/>
</dbReference>
<dbReference type="AlphaFoldDB" id="A0A947DFX9"/>
<dbReference type="RefSeq" id="WP_215609256.1">
    <property type="nucleotide sequence ID" value="NZ_JADOES010000022.1"/>
</dbReference>
<name>A0A947DFX9_9CYAN</name>
<reference evidence="2" key="2">
    <citation type="journal article" date="2021" name="Mar. Drugs">
        <title>Genome Reduction and Secondary Metabolism of the Marine Sponge-Associated Cyanobacterium Leptothoe.</title>
        <authorList>
            <person name="Konstantinou D."/>
            <person name="Popin R.V."/>
            <person name="Fewer D.P."/>
            <person name="Sivonen K."/>
            <person name="Gkelis S."/>
        </authorList>
    </citation>
    <scope>NUCLEOTIDE SEQUENCE</scope>
    <source>
        <strain evidence="2">TAU-MAC 1115</strain>
    </source>
</reference>
<accession>A0A947DFX9</accession>
<dbReference type="EMBL" id="JADOES010000022">
    <property type="protein sequence ID" value="MBT9316190.1"/>
    <property type="molecule type" value="Genomic_DNA"/>
</dbReference>
<dbReference type="Gene3D" id="3.40.630.30">
    <property type="match status" value="1"/>
</dbReference>
<dbReference type="InterPro" id="IPR000182">
    <property type="entry name" value="GNAT_dom"/>
</dbReference>
<evidence type="ECO:0000313" key="2">
    <source>
        <dbReference type="EMBL" id="MBT9316190.1"/>
    </source>
</evidence>
<sequence length="164" mass="18055">MKMEIQRLSLDECARLRSIRLTALQDAPQAFETTFQTAVAFPPESWQRQLQNLPTFIAVVDGVDSGMVRGASNPDDPSLAYLISLWVAPKARGLGIGQALIEAVIAWAGSEKYARLVLDVAEENEPAIALYTRKGFKPTGQTRTLPPPKDHIKEHEMVLELSVG</sequence>
<evidence type="ECO:0000259" key="1">
    <source>
        <dbReference type="PROSITE" id="PS51186"/>
    </source>
</evidence>
<reference evidence="2" key="1">
    <citation type="submission" date="2020-11" db="EMBL/GenBank/DDBJ databases">
        <authorList>
            <person name="Konstantinou D."/>
            <person name="Gkelis S."/>
            <person name="Popin R."/>
            <person name="Fewer D."/>
            <person name="Sivonen K."/>
        </authorList>
    </citation>
    <scope>NUCLEOTIDE SEQUENCE</scope>
    <source>
        <strain evidence="2">TAU-MAC 1115</strain>
    </source>
</reference>
<dbReference type="CDD" id="cd04301">
    <property type="entry name" value="NAT_SF"/>
    <property type="match status" value="1"/>
</dbReference>
<keyword evidence="3" id="KW-1185">Reference proteome</keyword>
<organism evidence="2 3">
    <name type="scientific">Leptothoe spongobia TAU-MAC 1115</name>
    <dbReference type="NCBI Taxonomy" id="1967444"/>
    <lineage>
        <taxon>Bacteria</taxon>
        <taxon>Bacillati</taxon>
        <taxon>Cyanobacteriota</taxon>
        <taxon>Cyanophyceae</taxon>
        <taxon>Nodosilineales</taxon>
        <taxon>Cymatolegaceae</taxon>
        <taxon>Leptothoe</taxon>
        <taxon>Leptothoe spongobia</taxon>
    </lineage>
</organism>
<gene>
    <name evidence="2" type="ORF">IXB50_12235</name>
</gene>
<dbReference type="GO" id="GO:0016747">
    <property type="term" value="F:acyltransferase activity, transferring groups other than amino-acyl groups"/>
    <property type="evidence" value="ECO:0007669"/>
    <property type="project" value="InterPro"/>
</dbReference>
<protein>
    <submittedName>
        <fullName evidence="2">GNAT family N-acetyltransferase</fullName>
    </submittedName>
</protein>
<feature type="domain" description="N-acetyltransferase" evidence="1">
    <location>
        <begin position="14"/>
        <end position="162"/>
    </location>
</feature>
<comment type="caution">
    <text evidence="2">The sequence shown here is derived from an EMBL/GenBank/DDBJ whole genome shotgun (WGS) entry which is preliminary data.</text>
</comment>
<dbReference type="Pfam" id="PF00583">
    <property type="entry name" value="Acetyltransf_1"/>
    <property type="match status" value="1"/>
</dbReference>
<proteinExistence type="predicted"/>
<evidence type="ECO:0000313" key="3">
    <source>
        <dbReference type="Proteomes" id="UP000717364"/>
    </source>
</evidence>
<dbReference type="PROSITE" id="PS51186">
    <property type="entry name" value="GNAT"/>
    <property type="match status" value="1"/>
</dbReference>
<dbReference type="PANTHER" id="PTHR43072">
    <property type="entry name" value="N-ACETYLTRANSFERASE"/>
    <property type="match status" value="1"/>
</dbReference>